<dbReference type="SUPFAM" id="SSF46785">
    <property type="entry name" value="Winged helix' DNA-binding domain"/>
    <property type="match status" value="1"/>
</dbReference>
<evidence type="ECO:0000259" key="7">
    <source>
        <dbReference type="PROSITE" id="PS51733"/>
    </source>
</evidence>
<feature type="binding site" evidence="6">
    <location>
        <begin position="91"/>
        <end position="93"/>
    </location>
    <ligand>
        <name>biotin</name>
        <dbReference type="ChEBI" id="CHEBI:57586"/>
    </ligand>
</feature>
<dbReference type="InterPro" id="IPR008988">
    <property type="entry name" value="Transcriptional_repressor_C"/>
</dbReference>
<evidence type="ECO:0000256" key="2">
    <source>
        <dbReference type="ARBA" id="ARBA00022741"/>
    </source>
</evidence>
<dbReference type="InterPro" id="IPR045864">
    <property type="entry name" value="aa-tRNA-synth_II/BPL/LPL"/>
</dbReference>
<keyword evidence="1 6" id="KW-0436">Ligase</keyword>
<dbReference type="PANTHER" id="PTHR12835:SF5">
    <property type="entry name" value="BIOTIN--PROTEIN LIGASE"/>
    <property type="match status" value="1"/>
</dbReference>
<dbReference type="InterPro" id="IPR003142">
    <property type="entry name" value="BPL_C"/>
</dbReference>
<dbReference type="InterPro" id="IPR036388">
    <property type="entry name" value="WH-like_DNA-bd_sf"/>
</dbReference>
<dbReference type="InterPro" id="IPR030855">
    <property type="entry name" value="Bifunct_BirA"/>
</dbReference>
<feature type="domain" description="BPL/LPL catalytic" evidence="7">
    <location>
        <begin position="68"/>
        <end position="260"/>
    </location>
</feature>
<dbReference type="GO" id="GO:0003677">
    <property type="term" value="F:DNA binding"/>
    <property type="evidence" value="ECO:0007669"/>
    <property type="project" value="UniProtKB-UniRule"/>
</dbReference>
<dbReference type="InterPro" id="IPR004408">
    <property type="entry name" value="Biotin_CoA_COase_ligase"/>
</dbReference>
<dbReference type="Proteomes" id="UP001069090">
    <property type="component" value="Unassembled WGS sequence"/>
</dbReference>
<dbReference type="CDD" id="cd16442">
    <property type="entry name" value="BPL"/>
    <property type="match status" value="1"/>
</dbReference>
<evidence type="ECO:0000256" key="4">
    <source>
        <dbReference type="ARBA" id="ARBA00023267"/>
    </source>
</evidence>
<dbReference type="EMBL" id="JAPTGG010000020">
    <property type="protein sequence ID" value="MCZ0866992.1"/>
    <property type="molecule type" value="Genomic_DNA"/>
</dbReference>
<dbReference type="InterPro" id="IPR036390">
    <property type="entry name" value="WH_DNA-bd_sf"/>
</dbReference>
<dbReference type="Gene3D" id="1.10.10.10">
    <property type="entry name" value="Winged helix-like DNA-binding domain superfamily/Winged helix DNA-binding domain"/>
    <property type="match status" value="1"/>
</dbReference>
<evidence type="ECO:0000256" key="6">
    <source>
        <dbReference type="HAMAP-Rule" id="MF_00978"/>
    </source>
</evidence>
<feature type="binding site" evidence="6">
    <location>
        <position position="186"/>
    </location>
    <ligand>
        <name>biotin</name>
        <dbReference type="ChEBI" id="CHEBI:57586"/>
    </ligand>
</feature>
<gene>
    <name evidence="6 8" type="primary">birA</name>
    <name evidence="8" type="ORF">O0V09_17455</name>
</gene>
<evidence type="ECO:0000313" key="9">
    <source>
        <dbReference type="Proteomes" id="UP001069090"/>
    </source>
</evidence>
<keyword evidence="2 6" id="KW-0547">Nucleotide-binding</keyword>
<comment type="caution">
    <text evidence="6">Lacks conserved residue(s) required for the propagation of feature annotation.</text>
</comment>
<dbReference type="EC" id="6.3.4.15" evidence="6"/>
<evidence type="ECO:0000256" key="5">
    <source>
        <dbReference type="ARBA" id="ARBA00047846"/>
    </source>
</evidence>
<keyword evidence="6" id="KW-0238">DNA-binding</keyword>
<evidence type="ECO:0000256" key="1">
    <source>
        <dbReference type="ARBA" id="ARBA00022598"/>
    </source>
</evidence>
<dbReference type="GO" id="GO:0005524">
    <property type="term" value="F:ATP binding"/>
    <property type="evidence" value="ECO:0007669"/>
    <property type="project" value="UniProtKB-UniRule"/>
</dbReference>
<sequence length="330" mass="35193">MSERQLITILSDGEFHSGEALGLALGISRTAVWKQIKKVEALGLKLESIKGRGYCLPGGLNLLNKDAVLSAMSVQARALLPCLDIEDVIGSTNEQAMARAQQLGGMAYACAAEQQTGGKGRRGRPWFSPYARNLYFSVTWEFAGGAAALEGLSLAVGVVVSDVLADYGLDKTQLKWPNDILYEQKKLAGILLEMTGDAAGPCQVVVGIGLNVGMSAIPVDKAAIDQPWIDVEAVLGRKVDRNQLLGALLDGVIDLLASYEQQGWPHYRQRFMARDAYMGKPVYVKLGDRVVLGDCAGIDEAGALLLDTQAGREVFNGGEVSLRGVNAAGV</sequence>
<evidence type="ECO:0000256" key="3">
    <source>
        <dbReference type="ARBA" id="ARBA00022840"/>
    </source>
</evidence>
<accession>A0A9J6RS44</accession>
<keyword evidence="3 6" id="KW-0067">ATP-binding</keyword>
<comment type="function">
    <text evidence="6">Acts both as a biotin--[acetyl-CoA-carboxylase] ligase and a biotin-operon repressor. In the presence of ATP, BirA activates biotin to form the BirA-biotinyl-5'-adenylate (BirA-bio-5'-AMP or holoBirA) complex. HoloBirA can either transfer the biotinyl moiety to the biotin carboxyl carrier protein (BCCP) subunit of acetyl-CoA carboxylase, or bind to the biotin operator site and inhibit transcription of the operon.</text>
</comment>
<comment type="caution">
    <text evidence="8">The sequence shown here is derived from an EMBL/GenBank/DDBJ whole genome shotgun (WGS) entry which is preliminary data.</text>
</comment>
<dbReference type="Pfam" id="PF02237">
    <property type="entry name" value="BPL_C"/>
    <property type="match status" value="1"/>
</dbReference>
<dbReference type="SUPFAM" id="SSF50037">
    <property type="entry name" value="C-terminal domain of transcriptional repressors"/>
    <property type="match status" value="1"/>
</dbReference>
<name>A0A9J6RS44_9GAMM</name>
<dbReference type="NCBIfam" id="TIGR00121">
    <property type="entry name" value="birA_ligase"/>
    <property type="match status" value="1"/>
</dbReference>
<dbReference type="Pfam" id="PF08279">
    <property type="entry name" value="HTH_11"/>
    <property type="match status" value="1"/>
</dbReference>
<reference evidence="8 9" key="1">
    <citation type="submission" date="2022-12" db="EMBL/GenBank/DDBJ databases">
        <title>Dasania phycosphaerae sp. nov., isolated from particulate material of the south coast of Korea.</title>
        <authorList>
            <person name="Jiang Y."/>
        </authorList>
    </citation>
    <scope>NUCLEOTIDE SEQUENCE [LARGE SCALE GENOMIC DNA]</scope>
    <source>
        <strain evidence="8 9">GY-19</strain>
    </source>
</reference>
<organism evidence="8 9">
    <name type="scientific">Dasania phycosphaerae</name>
    <dbReference type="NCBI Taxonomy" id="2950436"/>
    <lineage>
        <taxon>Bacteria</taxon>
        <taxon>Pseudomonadati</taxon>
        <taxon>Pseudomonadota</taxon>
        <taxon>Gammaproteobacteria</taxon>
        <taxon>Cellvibrionales</taxon>
        <taxon>Spongiibacteraceae</taxon>
        <taxon>Dasania</taxon>
    </lineage>
</organism>
<proteinExistence type="inferred from homology"/>
<dbReference type="Pfam" id="PF03099">
    <property type="entry name" value="BPL_LplA_LipB"/>
    <property type="match status" value="1"/>
</dbReference>
<keyword evidence="6" id="KW-0805">Transcription regulation</keyword>
<keyword evidence="4 6" id="KW-0092">Biotin</keyword>
<dbReference type="Gene3D" id="2.30.30.100">
    <property type="match status" value="1"/>
</dbReference>
<feature type="DNA-binding region" description="H-T-H motif" evidence="6">
    <location>
        <begin position="18"/>
        <end position="37"/>
    </location>
</feature>
<dbReference type="GO" id="GO:0004077">
    <property type="term" value="F:biotin--[biotin carboxyl-carrier protein] ligase activity"/>
    <property type="evidence" value="ECO:0007669"/>
    <property type="project" value="UniProtKB-UniRule"/>
</dbReference>
<comment type="similarity">
    <text evidence="6">Belongs to the biotin--protein ligase family.</text>
</comment>
<keyword evidence="6" id="KW-0678">Repressor</keyword>
<feature type="binding site" evidence="6">
    <location>
        <position position="115"/>
    </location>
    <ligand>
        <name>biotin</name>
        <dbReference type="ChEBI" id="CHEBI:57586"/>
    </ligand>
</feature>
<dbReference type="InterPro" id="IPR013196">
    <property type="entry name" value="HTH_11"/>
</dbReference>
<comment type="catalytic activity">
    <reaction evidence="5 6">
        <text>biotin + L-lysyl-[protein] + ATP = N(6)-biotinyl-L-lysyl-[protein] + AMP + diphosphate + H(+)</text>
        <dbReference type="Rhea" id="RHEA:11756"/>
        <dbReference type="Rhea" id="RHEA-COMP:9752"/>
        <dbReference type="Rhea" id="RHEA-COMP:10505"/>
        <dbReference type="ChEBI" id="CHEBI:15378"/>
        <dbReference type="ChEBI" id="CHEBI:29969"/>
        <dbReference type="ChEBI" id="CHEBI:30616"/>
        <dbReference type="ChEBI" id="CHEBI:33019"/>
        <dbReference type="ChEBI" id="CHEBI:57586"/>
        <dbReference type="ChEBI" id="CHEBI:83144"/>
        <dbReference type="ChEBI" id="CHEBI:456215"/>
        <dbReference type="EC" id="6.3.4.15"/>
    </reaction>
</comment>
<dbReference type="HAMAP" id="MF_00978">
    <property type="entry name" value="Bifunct_BirA"/>
    <property type="match status" value="1"/>
</dbReference>
<dbReference type="SUPFAM" id="SSF55681">
    <property type="entry name" value="Class II aaRS and biotin synthetases"/>
    <property type="match status" value="1"/>
</dbReference>
<dbReference type="AlphaFoldDB" id="A0A9J6RS44"/>
<dbReference type="RefSeq" id="WP_268905332.1">
    <property type="nucleotide sequence ID" value="NZ_JAPTGG010000020.1"/>
</dbReference>
<keyword evidence="6" id="KW-0804">Transcription</keyword>
<dbReference type="GO" id="GO:0005737">
    <property type="term" value="C:cytoplasm"/>
    <property type="evidence" value="ECO:0007669"/>
    <property type="project" value="TreeGrafter"/>
</dbReference>
<dbReference type="GO" id="GO:0006355">
    <property type="term" value="P:regulation of DNA-templated transcription"/>
    <property type="evidence" value="ECO:0007669"/>
    <property type="project" value="UniProtKB-UniRule"/>
</dbReference>
<dbReference type="Gene3D" id="3.30.930.10">
    <property type="entry name" value="Bira Bifunctional Protein, Domain 2"/>
    <property type="match status" value="1"/>
</dbReference>
<dbReference type="InterPro" id="IPR004143">
    <property type="entry name" value="BPL_LPL_catalytic"/>
</dbReference>
<protein>
    <recommendedName>
        <fullName evidence="6">Bifunctional ligase/repressor BirA</fullName>
    </recommendedName>
    <alternativeName>
        <fullName evidence="6">Biotin operon repressor</fullName>
    </alternativeName>
    <alternativeName>
        <fullName evidence="6">Biotin--[acetyl-CoA-carboxylase] ligase</fullName>
        <ecNumber evidence="6">6.3.4.15</ecNumber>
    </alternativeName>
    <alternativeName>
        <fullName evidence="6">Biotin--protein ligase</fullName>
    </alternativeName>
    <alternativeName>
        <fullName evidence="6">Biotin-[acetyl-CoA carboxylase] synthetase</fullName>
    </alternativeName>
</protein>
<dbReference type="NCBIfam" id="NF008847">
    <property type="entry name" value="PRK11886.1-2"/>
    <property type="match status" value="1"/>
</dbReference>
<keyword evidence="9" id="KW-1185">Reference proteome</keyword>
<dbReference type="PROSITE" id="PS51733">
    <property type="entry name" value="BPL_LPL_CATALYTIC"/>
    <property type="match status" value="1"/>
</dbReference>
<dbReference type="PANTHER" id="PTHR12835">
    <property type="entry name" value="BIOTIN PROTEIN LIGASE"/>
    <property type="match status" value="1"/>
</dbReference>
<evidence type="ECO:0000313" key="8">
    <source>
        <dbReference type="EMBL" id="MCZ0866992.1"/>
    </source>
</evidence>